<dbReference type="EMBL" id="OX596087">
    <property type="protein sequence ID" value="CAN0452695.1"/>
    <property type="molecule type" value="Genomic_DNA"/>
</dbReference>
<organism evidence="1 2">
    <name type="scientific">Rangifer tarandus platyrhynchus</name>
    <name type="common">Svalbard reindeer</name>
    <dbReference type="NCBI Taxonomy" id="3082113"/>
    <lineage>
        <taxon>Eukaryota</taxon>
        <taxon>Metazoa</taxon>
        <taxon>Chordata</taxon>
        <taxon>Craniata</taxon>
        <taxon>Vertebrata</taxon>
        <taxon>Euteleostomi</taxon>
        <taxon>Mammalia</taxon>
        <taxon>Eutheria</taxon>
        <taxon>Laurasiatheria</taxon>
        <taxon>Artiodactyla</taxon>
        <taxon>Ruminantia</taxon>
        <taxon>Pecora</taxon>
        <taxon>Cervidae</taxon>
        <taxon>Odocoileinae</taxon>
        <taxon>Rangifer</taxon>
    </lineage>
</organism>
<evidence type="ECO:0000313" key="2">
    <source>
        <dbReference type="Proteomes" id="UP001162501"/>
    </source>
</evidence>
<dbReference type="Proteomes" id="UP001162501">
    <property type="component" value="Chromosome 3"/>
</dbReference>
<name>A0AC59ZL75_RANTA</name>
<reference evidence="1" key="1">
    <citation type="submission" date="2023-05" db="EMBL/GenBank/DDBJ databases">
        <authorList>
            <consortium name="ELIXIR-Norway"/>
        </authorList>
    </citation>
    <scope>NUCLEOTIDE SEQUENCE</scope>
</reference>
<proteinExistence type="predicted"/>
<evidence type="ECO:0000313" key="1">
    <source>
        <dbReference type="EMBL" id="CAN0452695.1"/>
    </source>
</evidence>
<reference evidence="1" key="2">
    <citation type="submission" date="2025-03" db="EMBL/GenBank/DDBJ databases">
        <authorList>
            <consortium name="ELIXIR-Norway"/>
            <consortium name="Elixir Norway"/>
        </authorList>
    </citation>
    <scope>NUCLEOTIDE SEQUENCE</scope>
</reference>
<protein>
    <submittedName>
        <fullName evidence="1">Uncharacterized protein</fullName>
    </submittedName>
</protein>
<sequence>MSNPPSSYNEILLVLSTSLRFNDPTFTDLTLLPSLQPEDMSNPPSSYNEILLVLSTSLRFNDPNFTDLTLLNQGPLKHRNPDSATITLLKFLLPKSLVTSCSQINSLFLALVDAFNTID</sequence>
<gene>
    <name evidence="1" type="ORF">MRATA1EN22A_LOCUS19733</name>
</gene>
<accession>A0AC59ZL75</accession>